<dbReference type="OrthoDB" id="5126031at2"/>
<evidence type="ECO:0000256" key="1">
    <source>
        <dbReference type="SAM" id="MobiDB-lite"/>
    </source>
</evidence>
<dbReference type="Proteomes" id="UP000298433">
    <property type="component" value="Unassembled WGS sequence"/>
</dbReference>
<name>A0A4R8XIG3_9MICO</name>
<dbReference type="AlphaFoldDB" id="A0A4R8XIG3"/>
<keyword evidence="4" id="KW-1185">Reference proteome</keyword>
<keyword evidence="2" id="KW-1133">Transmembrane helix</keyword>
<reference evidence="3 4" key="1">
    <citation type="submission" date="2019-03" db="EMBL/GenBank/DDBJ databases">
        <title>Genomics of glacier-inhabiting Cryobacterium strains.</title>
        <authorList>
            <person name="Liu Q."/>
            <person name="Xin Y.-H."/>
        </authorList>
    </citation>
    <scope>NUCLEOTIDE SEQUENCE [LARGE SCALE GENOMIC DNA]</scope>
    <source>
        <strain evidence="3 4">TMT2-48-2</strain>
    </source>
</reference>
<feature type="region of interest" description="Disordered" evidence="1">
    <location>
        <begin position="1"/>
        <end position="72"/>
    </location>
</feature>
<sequence length="226" mass="23216">MTETPDPNPPTDRPPHQPLAEPHRLSGNQPVDSPPTDAVTAVTSATSVTAAPDPPPAEAAAPGADGPEVEVETTDAATAHIVANPSPIPDYAMEPPIQRPDAEAGSDTADPAANRRYLVDAGLTVPFTPEPTHPLAPEPTHPLAPVTAYPVAPVPGHPAASVRPRRRPLFGTIAWGIILLALAGYVLLGVLVPAPADPTLWLLGGVVVIGLLLIVVGVIAALRRAD</sequence>
<protein>
    <submittedName>
        <fullName evidence="3">Uncharacterized protein</fullName>
    </submittedName>
</protein>
<comment type="caution">
    <text evidence="3">The sequence shown here is derived from an EMBL/GenBank/DDBJ whole genome shotgun (WGS) entry which is preliminary data.</text>
</comment>
<dbReference type="EMBL" id="SOGN01000058">
    <property type="protein sequence ID" value="TFC77404.1"/>
    <property type="molecule type" value="Genomic_DNA"/>
</dbReference>
<keyword evidence="2" id="KW-0812">Transmembrane</keyword>
<evidence type="ECO:0000256" key="2">
    <source>
        <dbReference type="SAM" id="Phobius"/>
    </source>
</evidence>
<feature type="transmembrane region" description="Helical" evidence="2">
    <location>
        <begin position="200"/>
        <end position="222"/>
    </location>
</feature>
<evidence type="ECO:0000313" key="4">
    <source>
        <dbReference type="Proteomes" id="UP000298433"/>
    </source>
</evidence>
<feature type="compositionally biased region" description="Pro residues" evidence="1">
    <location>
        <begin position="1"/>
        <end position="12"/>
    </location>
</feature>
<feature type="compositionally biased region" description="Low complexity" evidence="1">
    <location>
        <begin position="34"/>
        <end position="51"/>
    </location>
</feature>
<organism evidence="3 4">
    <name type="scientific">Cryobacterium cheniae</name>
    <dbReference type="NCBI Taxonomy" id="1259262"/>
    <lineage>
        <taxon>Bacteria</taxon>
        <taxon>Bacillati</taxon>
        <taxon>Actinomycetota</taxon>
        <taxon>Actinomycetes</taxon>
        <taxon>Micrococcales</taxon>
        <taxon>Microbacteriaceae</taxon>
        <taxon>Cryobacterium</taxon>
    </lineage>
</organism>
<dbReference type="RefSeq" id="WP_134370926.1">
    <property type="nucleotide sequence ID" value="NZ_SOGN01000058.1"/>
</dbReference>
<proteinExistence type="predicted"/>
<evidence type="ECO:0000313" key="3">
    <source>
        <dbReference type="EMBL" id="TFC77404.1"/>
    </source>
</evidence>
<keyword evidence="2" id="KW-0472">Membrane</keyword>
<feature type="transmembrane region" description="Helical" evidence="2">
    <location>
        <begin position="173"/>
        <end position="194"/>
    </location>
</feature>
<gene>
    <name evidence="3" type="ORF">E3T23_13210</name>
</gene>
<accession>A0A4R8XIG3</accession>
<feature type="region of interest" description="Disordered" evidence="1">
    <location>
        <begin position="85"/>
        <end position="109"/>
    </location>
</feature>